<dbReference type="EMBL" id="BGZK01000323">
    <property type="protein sequence ID" value="GBP36784.1"/>
    <property type="molecule type" value="Genomic_DNA"/>
</dbReference>
<keyword evidence="2" id="KW-1185">Reference proteome</keyword>
<dbReference type="AlphaFoldDB" id="A0A4C1VFN4"/>
<proteinExistence type="predicted"/>
<protein>
    <submittedName>
        <fullName evidence="1">Uncharacterized protein</fullName>
    </submittedName>
</protein>
<evidence type="ECO:0000313" key="2">
    <source>
        <dbReference type="Proteomes" id="UP000299102"/>
    </source>
</evidence>
<organism evidence="1 2">
    <name type="scientific">Eumeta variegata</name>
    <name type="common">Bagworm moth</name>
    <name type="synonym">Eumeta japonica</name>
    <dbReference type="NCBI Taxonomy" id="151549"/>
    <lineage>
        <taxon>Eukaryota</taxon>
        <taxon>Metazoa</taxon>
        <taxon>Ecdysozoa</taxon>
        <taxon>Arthropoda</taxon>
        <taxon>Hexapoda</taxon>
        <taxon>Insecta</taxon>
        <taxon>Pterygota</taxon>
        <taxon>Neoptera</taxon>
        <taxon>Endopterygota</taxon>
        <taxon>Lepidoptera</taxon>
        <taxon>Glossata</taxon>
        <taxon>Ditrysia</taxon>
        <taxon>Tineoidea</taxon>
        <taxon>Psychidae</taxon>
        <taxon>Oiketicinae</taxon>
        <taxon>Eumeta</taxon>
    </lineage>
</organism>
<accession>A0A4C1VFN4</accession>
<evidence type="ECO:0000313" key="1">
    <source>
        <dbReference type="EMBL" id="GBP36784.1"/>
    </source>
</evidence>
<name>A0A4C1VFN4_EUMVA</name>
<comment type="caution">
    <text evidence="1">The sequence shown here is derived from an EMBL/GenBank/DDBJ whole genome shotgun (WGS) entry which is preliminary data.</text>
</comment>
<dbReference type="Proteomes" id="UP000299102">
    <property type="component" value="Unassembled WGS sequence"/>
</dbReference>
<reference evidence="1 2" key="1">
    <citation type="journal article" date="2019" name="Commun. Biol.">
        <title>The bagworm genome reveals a unique fibroin gene that provides high tensile strength.</title>
        <authorList>
            <person name="Kono N."/>
            <person name="Nakamura H."/>
            <person name="Ohtoshi R."/>
            <person name="Tomita M."/>
            <person name="Numata K."/>
            <person name="Arakawa K."/>
        </authorList>
    </citation>
    <scope>NUCLEOTIDE SEQUENCE [LARGE SCALE GENOMIC DNA]</scope>
</reference>
<sequence>MRRLDNIPARAGPISKFPTAVSARTYPLYSISKHLCAFPRSVLVVVVEETCTDHIHYRTLFSILSMPHSPLVNPPLPVVRTGPVRIEVVSVATTTSVTDNLTCFLKHGAS</sequence>
<gene>
    <name evidence="1" type="ORF">EVAR_28125_1</name>
</gene>